<feature type="coiled-coil region" evidence="1">
    <location>
        <begin position="112"/>
        <end position="242"/>
    </location>
</feature>
<evidence type="ECO:0000256" key="1">
    <source>
        <dbReference type="SAM" id="Coils"/>
    </source>
</evidence>
<dbReference type="RefSeq" id="XP_002134926.2">
    <property type="nucleotide sequence ID" value="XM_002134890.3"/>
</dbReference>
<dbReference type="InParanoid" id="B5DPJ0"/>
<dbReference type="PROSITE" id="PS51406">
    <property type="entry name" value="FIBRINOGEN_C_2"/>
    <property type="match status" value="1"/>
</dbReference>
<evidence type="ECO:0000256" key="2">
    <source>
        <dbReference type="SAM" id="MobiDB-lite"/>
    </source>
</evidence>
<dbReference type="HOGENOM" id="CLU_038628_1_1_1"/>
<dbReference type="Proteomes" id="UP000001819">
    <property type="component" value="Chromosome X"/>
</dbReference>
<dbReference type="PANTHER" id="PTHR19143:SF327">
    <property type="entry name" value="FI21813P1-RELATED"/>
    <property type="match status" value="1"/>
</dbReference>
<dbReference type="InterPro" id="IPR014716">
    <property type="entry name" value="Fibrinogen_a/b/g_C_1"/>
</dbReference>
<keyword evidence="3" id="KW-1185">Reference proteome</keyword>
<organism evidence="3 4">
    <name type="scientific">Drosophila pseudoobscura pseudoobscura</name>
    <name type="common">Fruit fly</name>
    <dbReference type="NCBI Taxonomy" id="46245"/>
    <lineage>
        <taxon>Eukaryota</taxon>
        <taxon>Metazoa</taxon>
        <taxon>Ecdysozoa</taxon>
        <taxon>Arthropoda</taxon>
        <taxon>Hexapoda</taxon>
        <taxon>Insecta</taxon>
        <taxon>Pterygota</taxon>
        <taxon>Neoptera</taxon>
        <taxon>Endopterygota</taxon>
        <taxon>Diptera</taxon>
        <taxon>Brachycera</taxon>
        <taxon>Muscomorpha</taxon>
        <taxon>Ephydroidea</taxon>
        <taxon>Drosophilidae</taxon>
        <taxon>Drosophila</taxon>
        <taxon>Sophophora</taxon>
    </lineage>
</organism>
<dbReference type="Bgee" id="FBgn0244930">
    <property type="expression patterns" value="Expressed in male reproductive system and 2 other cell types or tissues"/>
</dbReference>
<dbReference type="SUPFAM" id="SSF56496">
    <property type="entry name" value="Fibrinogen C-terminal domain-like"/>
    <property type="match status" value="1"/>
</dbReference>
<name>B5DPJ0_DROPS</name>
<dbReference type="InterPro" id="IPR050373">
    <property type="entry name" value="Fibrinogen_C-term_domain"/>
</dbReference>
<dbReference type="Gene3D" id="3.90.215.10">
    <property type="entry name" value="Gamma Fibrinogen, chain A, domain 1"/>
    <property type="match status" value="1"/>
</dbReference>
<dbReference type="AlphaFoldDB" id="B5DPJ0"/>
<dbReference type="InterPro" id="IPR036056">
    <property type="entry name" value="Fibrinogen-like_C"/>
</dbReference>
<dbReference type="eggNOG" id="KOG2579">
    <property type="taxonomic scope" value="Eukaryota"/>
</dbReference>
<dbReference type="PANTHER" id="PTHR19143">
    <property type="entry name" value="FIBRINOGEN/TENASCIN/ANGIOPOEITIN"/>
    <property type="match status" value="1"/>
</dbReference>
<dbReference type="GeneID" id="6900542"/>
<accession>B5DPJ0</accession>
<dbReference type="InterPro" id="IPR002181">
    <property type="entry name" value="Fibrinogen_a/b/g_C_dom"/>
</dbReference>
<feature type="compositionally biased region" description="Polar residues" evidence="2">
    <location>
        <begin position="1"/>
        <end position="22"/>
    </location>
</feature>
<sequence length="428" mass="48284">MSEMTLNNLSQEGSAPENNLSSDSEDDYNVLVAEVKDHQLLLQLLRTFQAKCKSNATTIKDLGGKLFEAESQLLIHKEKAQFFDEKCRDKGDLIATLKASIQINNEMTTRNAAAHDMNIKLMQNRITELQNALDTQAKDDQPNSGTIHDTQLEKFQEQIADYKRIIELNESTICQLKEKVTALETKVKLDATIIENKNHELAQVTNSISTAESTILKLKKEVTALETTAQLAEINIKQKDEQTENKSSHRGYKITNLVSTKLIEITGLAPFAAPFKDIPCRNGNGWMVVQRRFDGSVNFSEGSYIDGFGSLAGEFWLGLEKLYILTNITPHMLHIQLVDFDDNTWYAEYDHFIVGNKICDYNLVNLGYYSGNAGDALRNHVHEGFNKCNLNGKFYASTSRNRNTKDGIYWGTRGNLKSCTMLLKSMFI</sequence>
<evidence type="ECO:0000313" key="3">
    <source>
        <dbReference type="Proteomes" id="UP000001819"/>
    </source>
</evidence>
<dbReference type="SMR" id="B5DPJ0"/>
<protein>
    <submittedName>
        <fullName evidence="4">Fibrinogen-like protein 1 isoform X2</fullName>
    </submittedName>
</protein>
<dbReference type="Pfam" id="PF00147">
    <property type="entry name" value="Fibrinogen_C"/>
    <property type="match status" value="1"/>
</dbReference>
<dbReference type="SMART" id="SM00186">
    <property type="entry name" value="FBG"/>
    <property type="match status" value="1"/>
</dbReference>
<proteinExistence type="predicted"/>
<accession>A0A6I8V0N9</accession>
<dbReference type="KEGG" id="dpo:6900542"/>
<dbReference type="STRING" id="46245.B5DPJ0"/>
<gene>
    <name evidence="4" type="primary">LOC6900542</name>
</gene>
<reference evidence="4" key="1">
    <citation type="submission" date="2025-08" db="UniProtKB">
        <authorList>
            <consortium name="RefSeq"/>
        </authorList>
    </citation>
    <scope>IDENTIFICATION</scope>
    <source>
        <strain evidence="4">MV-25-SWS-2005</strain>
        <tissue evidence="4">Whole body</tissue>
    </source>
</reference>
<dbReference type="GO" id="GO:0005615">
    <property type="term" value="C:extracellular space"/>
    <property type="evidence" value="ECO:0007669"/>
    <property type="project" value="TreeGrafter"/>
</dbReference>
<feature type="region of interest" description="Disordered" evidence="2">
    <location>
        <begin position="1"/>
        <end position="23"/>
    </location>
</feature>
<evidence type="ECO:0000313" key="4">
    <source>
        <dbReference type="RefSeq" id="XP_002134926.2"/>
    </source>
</evidence>
<keyword evidence="1" id="KW-0175">Coiled coil</keyword>